<evidence type="ECO:0000313" key="4">
    <source>
        <dbReference type="Proteomes" id="UP001628193"/>
    </source>
</evidence>
<feature type="domain" description="Guanylate cyclase" evidence="2">
    <location>
        <begin position="433"/>
        <end position="565"/>
    </location>
</feature>
<protein>
    <recommendedName>
        <fullName evidence="2">Guanylate cyclase domain-containing protein</fullName>
    </recommendedName>
</protein>
<dbReference type="Gene3D" id="3.30.70.1230">
    <property type="entry name" value="Nucleotide cyclase"/>
    <property type="match status" value="1"/>
</dbReference>
<dbReference type="InterPro" id="IPR007890">
    <property type="entry name" value="CHASE2"/>
</dbReference>
<feature type="transmembrane region" description="Helical" evidence="1">
    <location>
        <begin position="371"/>
        <end position="391"/>
    </location>
</feature>
<organism evidence="3 4">
    <name type="scientific">Candidatus Magnetaquiglobus chichijimensis</name>
    <dbReference type="NCBI Taxonomy" id="3141448"/>
    <lineage>
        <taxon>Bacteria</taxon>
        <taxon>Pseudomonadati</taxon>
        <taxon>Pseudomonadota</taxon>
        <taxon>Magnetococcia</taxon>
        <taxon>Magnetococcales</taxon>
        <taxon>Candidatus Magnetaquicoccaceae</taxon>
        <taxon>Candidatus Magnetaquiglobus</taxon>
    </lineage>
</organism>
<feature type="transmembrane region" description="Helical" evidence="1">
    <location>
        <begin position="345"/>
        <end position="365"/>
    </location>
</feature>
<evidence type="ECO:0000256" key="1">
    <source>
        <dbReference type="SAM" id="Phobius"/>
    </source>
</evidence>
<dbReference type="PROSITE" id="PS50125">
    <property type="entry name" value="GUANYLATE_CYCLASE_2"/>
    <property type="match status" value="1"/>
</dbReference>
<keyword evidence="4" id="KW-1185">Reference proteome</keyword>
<comment type="caution">
    <text evidence="3">The sequence shown here is derived from an EMBL/GenBank/DDBJ whole genome shotgun (WGS) entry which is preliminary data.</text>
</comment>
<keyword evidence="1" id="KW-0472">Membrane</keyword>
<feature type="transmembrane region" description="Helical" evidence="1">
    <location>
        <begin position="7"/>
        <end position="26"/>
    </location>
</feature>
<dbReference type="Pfam" id="PF05226">
    <property type="entry name" value="CHASE2"/>
    <property type="match status" value="1"/>
</dbReference>
<dbReference type="SMART" id="SM01080">
    <property type="entry name" value="CHASE2"/>
    <property type="match status" value="1"/>
</dbReference>
<name>A0ABQ0CCS6_9PROT</name>
<dbReference type="Proteomes" id="UP001628193">
    <property type="component" value="Unassembled WGS sequence"/>
</dbReference>
<dbReference type="SUPFAM" id="SSF55073">
    <property type="entry name" value="Nucleotide cyclase"/>
    <property type="match status" value="1"/>
</dbReference>
<keyword evidence="1" id="KW-0812">Transmembrane</keyword>
<keyword evidence="1" id="KW-1133">Transmembrane helix</keyword>
<sequence length="690" mass="77079">MGSLGRFLFRYDILATIILFLLMIPAEYHETFALLEEQTISFRHLLRLSHGDPQKMRPSQEIMLVNTDEKFFERYGSFPLRRTDLGKIAANLKALGAKTVALDVLMDFPSSYQEDDPTARLLKEAGNVLLVAQAEFRDGKFVKLNRATPRLAEVSEYGYTNIGSQSAIVTSLSRLKIYPEIAQKEKGWPYSVKAVAMHWGVEPRLENGKLLLGDRLAIPLNQNNELYIDFPQLPAGNKFLSQSGLSALEFLDIEDLDESERAELSQWVKGKLVLVGDTSEVSHDWFDTPVGMVYGVEIIADIIGTLMKGAPLRPASSNVEIVVMLLFMIGVLLTGTMQHPLKRTLLAFAIILVYVAVAVYAYVHLDTVLAMSYPLLAGALGFLAITIRYYMLEMSQKRMIKGAFGQYLSPKVVDILVKDPSKLSLGGEQREMTAYFSDVAGFSTISEKLTPNELVQLLNEYLTAMCDIIARYDGTVDKFEGDAIIAFWGAPLDQPNHAALACMAAVDMGAHMVEMRERLVAEGRPKLNVRMGLNSGPMVVGNMGSKQRMDYTIMGDAVNLAARLEGANKFYASDIMVSGTTYEQAREHVEARPLDVVRVVGKKEPVPIYQLLAHKGRLTAEQQKLLDFYMQGLELYRRRAYREAIERFEAALGVFPEDGPSRTYVERCKEYLESPPPADWDGVFQLTSKG</sequence>
<feature type="transmembrane region" description="Helical" evidence="1">
    <location>
        <begin position="315"/>
        <end position="333"/>
    </location>
</feature>
<proteinExistence type="predicted"/>
<dbReference type="InterPro" id="IPR029787">
    <property type="entry name" value="Nucleotide_cyclase"/>
</dbReference>
<reference evidence="3 4" key="1">
    <citation type="submission" date="2024-09" db="EMBL/GenBank/DDBJ databases">
        <title>Draft genome sequence of Candidatus Magnetaquicoccaceae bacterium FCR-1.</title>
        <authorList>
            <person name="Shimoshige H."/>
            <person name="Shimamura S."/>
            <person name="Taoka A."/>
            <person name="Kobayashi H."/>
            <person name="Maekawa T."/>
        </authorList>
    </citation>
    <scope>NUCLEOTIDE SEQUENCE [LARGE SCALE GENOMIC DNA]</scope>
    <source>
        <strain evidence="3 4">FCR-1</strain>
    </source>
</reference>
<dbReference type="InterPro" id="IPR050697">
    <property type="entry name" value="Adenylyl/Guanylyl_Cyclase_3/4"/>
</dbReference>
<dbReference type="PANTHER" id="PTHR43081:SF1">
    <property type="entry name" value="ADENYLATE CYCLASE, TERMINAL-DIFFERENTIATION SPECIFIC"/>
    <property type="match status" value="1"/>
</dbReference>
<dbReference type="RefSeq" id="WP_420906390.1">
    <property type="nucleotide sequence ID" value="NZ_BAAFGK010000005.1"/>
</dbReference>
<dbReference type="Pfam" id="PF00211">
    <property type="entry name" value="Guanylate_cyc"/>
    <property type="match status" value="1"/>
</dbReference>
<accession>A0ABQ0CCS6</accession>
<dbReference type="CDD" id="cd07302">
    <property type="entry name" value="CHD"/>
    <property type="match status" value="1"/>
</dbReference>
<dbReference type="SMART" id="SM00044">
    <property type="entry name" value="CYCc"/>
    <property type="match status" value="1"/>
</dbReference>
<dbReference type="PANTHER" id="PTHR43081">
    <property type="entry name" value="ADENYLATE CYCLASE, TERMINAL-DIFFERENTIATION SPECIFIC-RELATED"/>
    <property type="match status" value="1"/>
</dbReference>
<dbReference type="InterPro" id="IPR001054">
    <property type="entry name" value="A/G_cyclase"/>
</dbReference>
<dbReference type="EMBL" id="BAAFGK010000005">
    <property type="protein sequence ID" value="GAB0058669.1"/>
    <property type="molecule type" value="Genomic_DNA"/>
</dbReference>
<evidence type="ECO:0000259" key="2">
    <source>
        <dbReference type="PROSITE" id="PS50125"/>
    </source>
</evidence>
<gene>
    <name evidence="3" type="ORF">SIID45300_03022</name>
</gene>
<evidence type="ECO:0000313" key="3">
    <source>
        <dbReference type="EMBL" id="GAB0058669.1"/>
    </source>
</evidence>